<dbReference type="PANTHER" id="PTHR12429">
    <property type="entry name" value="NEURALIZED"/>
    <property type="match status" value="1"/>
</dbReference>
<sequence length="409" mass="45479">MVPAEYLCPDLTHEGMNDWHLSSNCSELDLQDGLPSFSCSPNALNSVLSRQLDDDLHFHCVHGNGLRLLTEHIAVRYCNRREYCALVFTHRPLRCGECVFLKVSLSSSALNGFLSYGFTSCNPAYLNPKHLPVNPDDLLDCKEFWALSCLTSPLVGGDIIGLRATAEGEVLVSHNGGRACREMCVDNSTPLWIIFDLQTHIKQISILGTSCGYTPSCSEIQRSIFSDASHHSANQRHSTAVRGFTDIFQLHPQSLSSSAGTTFSSLSSESSNSPSRYAITDDDLEKIAGAMEKGMTENTHDGDTRGNVGTQETGGVTGWNVHRSFLNWALDGSSTDRKIGPWRAWNREFRETVLKTGVAPLRRSSKRGWDYTAPTMDALESRQWWTPPEPAMKSFPHVEHQFEEVVDRH</sequence>
<dbReference type="GO" id="GO:0005886">
    <property type="term" value="C:plasma membrane"/>
    <property type="evidence" value="ECO:0007669"/>
    <property type="project" value="TreeGrafter"/>
</dbReference>
<dbReference type="EMBL" id="RJVU01055397">
    <property type="protein sequence ID" value="ROK82872.1"/>
    <property type="molecule type" value="Genomic_DNA"/>
</dbReference>
<dbReference type="Pfam" id="PF07177">
    <property type="entry name" value="Neuralized"/>
    <property type="match status" value="1"/>
</dbReference>
<feature type="region of interest" description="Disordered" evidence="1">
    <location>
        <begin position="295"/>
        <end position="315"/>
    </location>
</feature>
<reference evidence="3 4" key="1">
    <citation type="submission" date="2018-10" db="EMBL/GenBank/DDBJ databases">
        <title>Genome assembly for a Yunnan-Guizhou Plateau 3E fish, Anabarilius grahami (Regan), and its evolutionary and genetic applications.</title>
        <authorList>
            <person name="Jiang W."/>
        </authorList>
    </citation>
    <scope>NUCLEOTIDE SEQUENCE [LARGE SCALE GENOMIC DNA]</scope>
    <source>
        <strain evidence="3">AG-KIZ</strain>
        <tissue evidence="3">Muscle</tissue>
    </source>
</reference>
<feature type="compositionally biased region" description="Basic and acidic residues" evidence="1">
    <location>
        <begin position="295"/>
        <end position="304"/>
    </location>
</feature>
<dbReference type="PANTHER" id="PTHR12429:SF13">
    <property type="entry name" value="E3 UBIQUITIN-PROTEIN LIGASE NEURL1"/>
    <property type="match status" value="1"/>
</dbReference>
<evidence type="ECO:0000313" key="3">
    <source>
        <dbReference type="EMBL" id="ROK82872.1"/>
    </source>
</evidence>
<feature type="region of interest" description="Disordered" evidence="1">
    <location>
        <begin position="259"/>
        <end position="279"/>
    </location>
</feature>
<feature type="domain" description="NHR" evidence="2">
    <location>
        <begin position="55"/>
        <end position="209"/>
    </location>
</feature>
<accession>A0A3N0Y1C7</accession>
<dbReference type="FunFam" id="2.60.120.920:FF:000022">
    <property type="entry name" value="E3 ubiquitin-protein ligase NEURL1 isoform X2"/>
    <property type="match status" value="1"/>
</dbReference>
<dbReference type="OrthoDB" id="6078042at2759"/>
<dbReference type="InterPro" id="IPR006573">
    <property type="entry name" value="NHR_dom"/>
</dbReference>
<dbReference type="AlphaFoldDB" id="A0A3N0Y1C7"/>
<evidence type="ECO:0000256" key="1">
    <source>
        <dbReference type="SAM" id="MobiDB-lite"/>
    </source>
</evidence>
<dbReference type="GO" id="GO:0061630">
    <property type="term" value="F:ubiquitin protein ligase activity"/>
    <property type="evidence" value="ECO:0007669"/>
    <property type="project" value="TreeGrafter"/>
</dbReference>
<gene>
    <name evidence="3" type="ORF">DPX16_23422</name>
</gene>
<keyword evidence="4" id="KW-1185">Reference proteome</keyword>
<dbReference type="SMART" id="SM00588">
    <property type="entry name" value="NEUZ"/>
    <property type="match status" value="1"/>
</dbReference>
<dbReference type="InterPro" id="IPR037962">
    <property type="entry name" value="Neuralized"/>
</dbReference>
<dbReference type="PROSITE" id="PS51065">
    <property type="entry name" value="NHR"/>
    <property type="match status" value="1"/>
</dbReference>
<protein>
    <submittedName>
        <fullName evidence="3">E3 ubiquitin-protein ligase NEURL1</fullName>
    </submittedName>
</protein>
<evidence type="ECO:0000259" key="2">
    <source>
        <dbReference type="PROSITE" id="PS51065"/>
    </source>
</evidence>
<dbReference type="GO" id="GO:0045746">
    <property type="term" value="P:negative regulation of Notch signaling pathway"/>
    <property type="evidence" value="ECO:0007669"/>
    <property type="project" value="TreeGrafter"/>
</dbReference>
<dbReference type="GO" id="GO:0014069">
    <property type="term" value="C:postsynaptic density"/>
    <property type="evidence" value="ECO:0007669"/>
    <property type="project" value="TreeGrafter"/>
</dbReference>
<feature type="compositionally biased region" description="Low complexity" evidence="1">
    <location>
        <begin position="259"/>
        <end position="275"/>
    </location>
</feature>
<dbReference type="Gene3D" id="2.60.120.920">
    <property type="match status" value="1"/>
</dbReference>
<proteinExistence type="predicted"/>
<dbReference type="InterPro" id="IPR043136">
    <property type="entry name" value="B30.2/SPRY_sf"/>
</dbReference>
<name>A0A3N0Y1C7_ANAGA</name>
<evidence type="ECO:0000313" key="4">
    <source>
        <dbReference type="Proteomes" id="UP000281406"/>
    </source>
</evidence>
<organism evidence="3 4">
    <name type="scientific">Anabarilius grahami</name>
    <name type="common">Kanglang fish</name>
    <name type="synonym">Barilius grahami</name>
    <dbReference type="NCBI Taxonomy" id="495550"/>
    <lineage>
        <taxon>Eukaryota</taxon>
        <taxon>Metazoa</taxon>
        <taxon>Chordata</taxon>
        <taxon>Craniata</taxon>
        <taxon>Vertebrata</taxon>
        <taxon>Euteleostomi</taxon>
        <taxon>Actinopterygii</taxon>
        <taxon>Neopterygii</taxon>
        <taxon>Teleostei</taxon>
        <taxon>Ostariophysi</taxon>
        <taxon>Cypriniformes</taxon>
        <taxon>Xenocyprididae</taxon>
        <taxon>Xenocypridinae</taxon>
        <taxon>Xenocypridinae incertae sedis</taxon>
        <taxon>Anabarilius</taxon>
    </lineage>
</organism>
<dbReference type="Proteomes" id="UP000281406">
    <property type="component" value="Unassembled WGS sequence"/>
</dbReference>
<comment type="caution">
    <text evidence="3">The sequence shown here is derived from an EMBL/GenBank/DDBJ whole genome shotgun (WGS) entry which is preliminary data.</text>
</comment>